<protein>
    <submittedName>
        <fullName evidence="1">HigB Plasmid maintenance system killer protein</fullName>
    </submittedName>
</protein>
<name>A0A6J5LCE1_9CAUD</name>
<dbReference type="SUPFAM" id="SSF143011">
    <property type="entry name" value="RelE-like"/>
    <property type="match status" value="1"/>
</dbReference>
<reference evidence="1" key="1">
    <citation type="submission" date="2020-04" db="EMBL/GenBank/DDBJ databases">
        <authorList>
            <person name="Chiriac C."/>
            <person name="Salcher M."/>
            <person name="Ghai R."/>
            <person name="Kavagutti S V."/>
        </authorList>
    </citation>
    <scope>NUCLEOTIDE SEQUENCE</scope>
</reference>
<proteinExistence type="predicted"/>
<dbReference type="InterPro" id="IPR035093">
    <property type="entry name" value="RelE/ParE_toxin_dom_sf"/>
</dbReference>
<dbReference type="EMBL" id="LR796251">
    <property type="protein sequence ID" value="CAB4131023.1"/>
    <property type="molecule type" value="Genomic_DNA"/>
</dbReference>
<sequence length="91" mass="10220">MIVSFRCAETARVFREESSRKFGNIQRVAFRRLVLLDSAGSLSDLAGNSASLEALKADRKGQYSIRINDQYRICFTWSAGNAGDVEIVDYH</sequence>
<dbReference type="InterPro" id="IPR007711">
    <property type="entry name" value="HigB-1"/>
</dbReference>
<dbReference type="Gene3D" id="3.30.2310.20">
    <property type="entry name" value="RelE-like"/>
    <property type="match status" value="1"/>
</dbReference>
<dbReference type="Pfam" id="PF05015">
    <property type="entry name" value="HigB-like_toxin"/>
    <property type="match status" value="1"/>
</dbReference>
<organism evidence="1">
    <name type="scientific">uncultured Caudovirales phage</name>
    <dbReference type="NCBI Taxonomy" id="2100421"/>
    <lineage>
        <taxon>Viruses</taxon>
        <taxon>Duplodnaviria</taxon>
        <taxon>Heunggongvirae</taxon>
        <taxon>Uroviricota</taxon>
        <taxon>Caudoviricetes</taxon>
        <taxon>Peduoviridae</taxon>
        <taxon>Maltschvirus</taxon>
        <taxon>Maltschvirus maltsch</taxon>
    </lineage>
</organism>
<dbReference type="PANTHER" id="PTHR40266:SF2">
    <property type="entry name" value="TOXIN HIGB-1"/>
    <property type="match status" value="1"/>
</dbReference>
<dbReference type="PANTHER" id="PTHR40266">
    <property type="entry name" value="TOXIN HIGB-1"/>
    <property type="match status" value="1"/>
</dbReference>
<evidence type="ECO:0000313" key="1">
    <source>
        <dbReference type="EMBL" id="CAB4131023.1"/>
    </source>
</evidence>
<gene>
    <name evidence="1" type="ORF">UFOVP130_53</name>
</gene>
<accession>A0A6J5LCE1</accession>